<feature type="transmembrane region" description="Helical" evidence="12">
    <location>
        <begin position="279"/>
        <end position="300"/>
    </location>
</feature>
<comment type="similarity">
    <text evidence="3 12">Belongs to the UbiA prenyltransferase family.</text>
</comment>
<proteinExistence type="inferred from homology"/>
<dbReference type="InterPro" id="IPR030470">
    <property type="entry name" value="UbiA_prenylTrfase_CS"/>
</dbReference>
<dbReference type="GO" id="GO:0005886">
    <property type="term" value="C:plasma membrane"/>
    <property type="evidence" value="ECO:0007669"/>
    <property type="project" value="UniProtKB-SubCell"/>
</dbReference>
<accession>A0A1H2QKK9</accession>
<evidence type="ECO:0000256" key="8">
    <source>
        <dbReference type="ARBA" id="ARBA00022692"/>
    </source>
</evidence>
<dbReference type="EMBL" id="FNNZ01000001">
    <property type="protein sequence ID" value="SDW07625.1"/>
    <property type="molecule type" value="Genomic_DNA"/>
</dbReference>
<evidence type="ECO:0000313" key="15">
    <source>
        <dbReference type="Proteomes" id="UP000198816"/>
    </source>
</evidence>
<keyword evidence="10 12" id="KW-1133">Transmembrane helix</keyword>
<keyword evidence="8 12" id="KW-0812">Transmembrane</keyword>
<evidence type="ECO:0000256" key="1">
    <source>
        <dbReference type="ARBA" id="ARBA00001946"/>
    </source>
</evidence>
<evidence type="ECO:0000256" key="9">
    <source>
        <dbReference type="ARBA" id="ARBA00022842"/>
    </source>
</evidence>
<dbReference type="UniPathway" id="UPA00232"/>
<dbReference type="PANTHER" id="PTHR11048:SF28">
    <property type="entry name" value="4-HYDROXYBENZOATE POLYPRENYLTRANSFERASE, MITOCHONDRIAL"/>
    <property type="match status" value="1"/>
</dbReference>
<dbReference type="PROSITE" id="PS00943">
    <property type="entry name" value="UBIA"/>
    <property type="match status" value="1"/>
</dbReference>
<dbReference type="RefSeq" id="WP_093027428.1">
    <property type="nucleotide sequence ID" value="NZ_FNNZ01000001.1"/>
</dbReference>
<name>A0A1H2QKK9_THIRO</name>
<comment type="catalytic activity">
    <reaction evidence="12">
        <text>all-trans-octaprenyl diphosphate + 4-hydroxybenzoate = 4-hydroxy-3-(all-trans-octaprenyl)benzoate + diphosphate</text>
        <dbReference type="Rhea" id="RHEA:27782"/>
        <dbReference type="ChEBI" id="CHEBI:1617"/>
        <dbReference type="ChEBI" id="CHEBI:17879"/>
        <dbReference type="ChEBI" id="CHEBI:33019"/>
        <dbReference type="ChEBI" id="CHEBI:57711"/>
        <dbReference type="EC" id="2.5.1.39"/>
    </reaction>
</comment>
<keyword evidence="5 12" id="KW-0997">Cell inner membrane</keyword>
<dbReference type="FunFam" id="1.20.120.1780:FF:000001">
    <property type="entry name" value="4-hydroxybenzoate octaprenyltransferase"/>
    <property type="match status" value="1"/>
</dbReference>
<feature type="transmembrane region" description="Helical" evidence="12">
    <location>
        <begin position="124"/>
        <end position="142"/>
    </location>
</feature>
<comment type="subcellular location">
    <subcellularLocation>
        <location evidence="12">Cell inner membrane</location>
        <topology evidence="12">Multi-pass membrane protein</topology>
    </subcellularLocation>
    <subcellularLocation>
        <location evidence="2">Membrane</location>
        <topology evidence="2">Multi-pass membrane protein</topology>
    </subcellularLocation>
</comment>
<dbReference type="InterPro" id="IPR039653">
    <property type="entry name" value="Prenyltransferase"/>
</dbReference>
<dbReference type="Proteomes" id="UP000198816">
    <property type="component" value="Unassembled WGS sequence"/>
</dbReference>
<comment type="cofactor">
    <cofactor evidence="1 12">
        <name>Mg(2+)</name>
        <dbReference type="ChEBI" id="CHEBI:18420"/>
    </cofactor>
</comment>
<feature type="transmembrane region" description="Helical" evidence="12">
    <location>
        <begin position="177"/>
        <end position="193"/>
    </location>
</feature>
<dbReference type="InterPro" id="IPR000537">
    <property type="entry name" value="UbiA_prenyltransferase"/>
</dbReference>
<dbReference type="GO" id="GO:0008412">
    <property type="term" value="F:4-hydroxybenzoate polyprenyltransferase activity"/>
    <property type="evidence" value="ECO:0007669"/>
    <property type="project" value="UniProtKB-UniRule"/>
</dbReference>
<evidence type="ECO:0000256" key="2">
    <source>
        <dbReference type="ARBA" id="ARBA00004141"/>
    </source>
</evidence>
<protein>
    <recommendedName>
        <fullName evidence="12 13">4-hydroxybenzoate octaprenyltransferase</fullName>
        <ecNumber evidence="12 13">2.5.1.39</ecNumber>
    </recommendedName>
    <alternativeName>
        <fullName evidence="12">4-HB polyprenyltransferase</fullName>
    </alternativeName>
</protein>
<feature type="transmembrane region" description="Helical" evidence="12">
    <location>
        <begin position="247"/>
        <end position="267"/>
    </location>
</feature>
<dbReference type="PANTHER" id="PTHR11048">
    <property type="entry name" value="PRENYLTRANSFERASES"/>
    <property type="match status" value="1"/>
</dbReference>
<feature type="transmembrane region" description="Helical" evidence="12">
    <location>
        <begin position="223"/>
        <end position="241"/>
    </location>
</feature>
<dbReference type="Gene3D" id="1.20.120.1780">
    <property type="entry name" value="UbiA prenyltransferase"/>
    <property type="match status" value="1"/>
</dbReference>
<reference evidence="15" key="1">
    <citation type="submission" date="2016-10" db="EMBL/GenBank/DDBJ databases">
        <authorList>
            <person name="Varghese N."/>
            <person name="Submissions S."/>
        </authorList>
    </citation>
    <scope>NUCLEOTIDE SEQUENCE [LARGE SCALE GENOMIC DNA]</scope>
    <source>
        <strain evidence="15">DSM 217</strain>
    </source>
</reference>
<keyword evidence="4 12" id="KW-1003">Cell membrane</keyword>
<feature type="transmembrane region" description="Helical" evidence="12">
    <location>
        <begin position="20"/>
        <end position="44"/>
    </location>
</feature>
<evidence type="ECO:0000256" key="6">
    <source>
        <dbReference type="ARBA" id="ARBA00022679"/>
    </source>
</evidence>
<keyword evidence="15" id="KW-1185">Reference proteome</keyword>
<dbReference type="Gene3D" id="1.10.357.140">
    <property type="entry name" value="UbiA prenyltransferase"/>
    <property type="match status" value="1"/>
</dbReference>
<keyword evidence="6 12" id="KW-0808">Transferase</keyword>
<evidence type="ECO:0000256" key="3">
    <source>
        <dbReference type="ARBA" id="ARBA00005985"/>
    </source>
</evidence>
<gene>
    <name evidence="12" type="primary">ubiA</name>
    <name evidence="14" type="ORF">SAMN05421783_101314</name>
</gene>
<dbReference type="HAMAP" id="MF_01635">
    <property type="entry name" value="UbiA"/>
    <property type="match status" value="1"/>
</dbReference>
<dbReference type="AlphaFoldDB" id="A0A1H2QKK9"/>
<evidence type="ECO:0000256" key="11">
    <source>
        <dbReference type="ARBA" id="ARBA00023136"/>
    </source>
</evidence>
<evidence type="ECO:0000256" key="13">
    <source>
        <dbReference type="NCBIfam" id="TIGR01474"/>
    </source>
</evidence>
<comment type="function">
    <text evidence="12">Catalyzes the prenylation of para-hydroxybenzoate (PHB) with an all-trans polyprenyl group. Mediates the second step in the final reaction sequence of ubiquinone-8 (UQ-8) biosynthesis, which is the condensation of the polyisoprenoid side chain with PHB, generating the first membrane-bound Q intermediate 3-octaprenyl-4-hydroxybenzoate.</text>
</comment>
<evidence type="ECO:0000256" key="4">
    <source>
        <dbReference type="ARBA" id="ARBA00022475"/>
    </source>
</evidence>
<dbReference type="FunFam" id="1.10.357.140:FF:000002">
    <property type="entry name" value="4-hydroxybenzoate octaprenyltransferase"/>
    <property type="match status" value="1"/>
</dbReference>
<feature type="transmembrane region" description="Helical" evidence="12">
    <location>
        <begin position="56"/>
        <end position="76"/>
    </location>
</feature>
<comment type="pathway">
    <text evidence="12">Cofactor biosynthesis; ubiquinone biosynthesis.</text>
</comment>
<dbReference type="Pfam" id="PF01040">
    <property type="entry name" value="UbiA"/>
    <property type="match status" value="1"/>
</dbReference>
<dbReference type="OrthoDB" id="9782418at2"/>
<evidence type="ECO:0000256" key="10">
    <source>
        <dbReference type="ARBA" id="ARBA00022989"/>
    </source>
</evidence>
<dbReference type="InterPro" id="IPR044878">
    <property type="entry name" value="UbiA_sf"/>
</dbReference>
<evidence type="ECO:0000256" key="12">
    <source>
        <dbReference type="HAMAP-Rule" id="MF_01635"/>
    </source>
</evidence>
<dbReference type="InterPro" id="IPR006370">
    <property type="entry name" value="HB_polyprenyltransferase-like"/>
</dbReference>
<evidence type="ECO:0000313" key="14">
    <source>
        <dbReference type="EMBL" id="SDW07625.1"/>
    </source>
</evidence>
<feature type="transmembrane region" description="Helical" evidence="12">
    <location>
        <begin position="154"/>
        <end position="171"/>
    </location>
</feature>
<dbReference type="NCBIfam" id="TIGR01474">
    <property type="entry name" value="ubiA_proteo"/>
    <property type="match status" value="1"/>
</dbReference>
<dbReference type="CDD" id="cd13959">
    <property type="entry name" value="PT_UbiA_COQ2"/>
    <property type="match status" value="1"/>
</dbReference>
<feature type="transmembrane region" description="Helical" evidence="12">
    <location>
        <begin position="96"/>
        <end position="118"/>
    </location>
</feature>
<keyword evidence="9 12" id="KW-0460">Magnesium</keyword>
<dbReference type="STRING" id="1058.SAMN05421783_101314"/>
<sequence>MSFPEVKTGSRRALSWRERLHAYVLLVRLHRPIGIFLLMWPALWALWLAGDGQPPWQVVTVFVLGVVLMRSAGCAINDFADRDFDGHVARTRERPLATGAVSPQEAVAVFVILSLVAFGLVLFMNWQTVALSVVAALLTLVYPFMKRFTHVPQLFLGAAFGWAIPMAFTAVTGGIPGYAWLLFVATLIWALIYDTQYAMVDREDDLKIGVKSTAILFGEHDRLVIGLLQLLMLGLLVWIGLLAERGFFFFGGLAVAGALALYQQVLIRERAPAPCFKAFLNNNYFGMAIFVGLVLDYAFAMGA</sequence>
<dbReference type="EC" id="2.5.1.39" evidence="12 13"/>
<evidence type="ECO:0000256" key="7">
    <source>
        <dbReference type="ARBA" id="ARBA00022688"/>
    </source>
</evidence>
<keyword evidence="11 12" id="KW-0472">Membrane</keyword>
<organism evidence="14 15">
    <name type="scientific">Thiocapsa roseopersicina</name>
    <dbReference type="NCBI Taxonomy" id="1058"/>
    <lineage>
        <taxon>Bacteria</taxon>
        <taxon>Pseudomonadati</taxon>
        <taxon>Pseudomonadota</taxon>
        <taxon>Gammaproteobacteria</taxon>
        <taxon>Chromatiales</taxon>
        <taxon>Chromatiaceae</taxon>
        <taxon>Thiocapsa</taxon>
    </lineage>
</organism>
<evidence type="ECO:0000256" key="5">
    <source>
        <dbReference type="ARBA" id="ARBA00022519"/>
    </source>
</evidence>
<dbReference type="GO" id="GO:0006744">
    <property type="term" value="P:ubiquinone biosynthetic process"/>
    <property type="evidence" value="ECO:0007669"/>
    <property type="project" value="UniProtKB-UniRule"/>
</dbReference>
<keyword evidence="7 12" id="KW-0831">Ubiquinone biosynthesis</keyword>